<feature type="compositionally biased region" description="Pro residues" evidence="2">
    <location>
        <begin position="195"/>
        <end position="212"/>
    </location>
</feature>
<proteinExistence type="predicted"/>
<feature type="region of interest" description="Disordered" evidence="2">
    <location>
        <begin position="152"/>
        <end position="258"/>
    </location>
</feature>
<dbReference type="Proteomes" id="UP000186601">
    <property type="component" value="Unassembled WGS sequence"/>
</dbReference>
<feature type="chain" id="PRO_5015345658" description="RlpA-like double-psi beta-barrel-protein domain-containing protein-containing protein" evidence="3">
    <location>
        <begin position="24"/>
        <end position="286"/>
    </location>
</feature>
<name>A0A2R6S5A5_9APHY</name>
<comment type="caution">
    <text evidence="4">The sequence shown here is derived from an EMBL/GenBank/DDBJ whole genome shotgun (WGS) entry which is preliminary data.</text>
</comment>
<keyword evidence="1 3" id="KW-0732">Signal</keyword>
<dbReference type="SUPFAM" id="SSF50685">
    <property type="entry name" value="Barwin-like endoglucanases"/>
    <property type="match status" value="1"/>
</dbReference>
<dbReference type="AlphaFoldDB" id="A0A2R6S5A5"/>
<evidence type="ECO:0008006" key="6">
    <source>
        <dbReference type="Google" id="ProtNLM"/>
    </source>
</evidence>
<protein>
    <recommendedName>
        <fullName evidence="6">RlpA-like double-psi beta-barrel-protein domain-containing protein-containing protein</fullName>
    </recommendedName>
</protein>
<dbReference type="STRING" id="98765.A0A2R6S5A5"/>
<dbReference type="Gene3D" id="2.40.40.10">
    <property type="entry name" value="RlpA-like domain"/>
    <property type="match status" value="1"/>
</dbReference>
<keyword evidence="5" id="KW-1185">Reference proteome</keyword>
<dbReference type="PANTHER" id="PTHR31836">
    <property type="match status" value="1"/>
</dbReference>
<feature type="signal peptide" evidence="3">
    <location>
        <begin position="1"/>
        <end position="23"/>
    </location>
</feature>
<evidence type="ECO:0000313" key="5">
    <source>
        <dbReference type="Proteomes" id="UP000186601"/>
    </source>
</evidence>
<dbReference type="OrthoDB" id="623670at2759"/>
<dbReference type="InterPro" id="IPR036908">
    <property type="entry name" value="RlpA-like_sf"/>
</dbReference>
<organism evidence="4 5">
    <name type="scientific">Hermanssonia centrifuga</name>
    <dbReference type="NCBI Taxonomy" id="98765"/>
    <lineage>
        <taxon>Eukaryota</taxon>
        <taxon>Fungi</taxon>
        <taxon>Dikarya</taxon>
        <taxon>Basidiomycota</taxon>
        <taxon>Agaricomycotina</taxon>
        <taxon>Agaricomycetes</taxon>
        <taxon>Polyporales</taxon>
        <taxon>Meruliaceae</taxon>
        <taxon>Hermanssonia</taxon>
    </lineage>
</organism>
<accession>A0A2R6S5A5</accession>
<gene>
    <name evidence="4" type="ORF">PHLCEN_2v737</name>
</gene>
<evidence type="ECO:0000313" key="4">
    <source>
        <dbReference type="EMBL" id="PSS37433.1"/>
    </source>
</evidence>
<feature type="compositionally biased region" description="Pro residues" evidence="2">
    <location>
        <begin position="159"/>
        <end position="169"/>
    </location>
</feature>
<evidence type="ECO:0000256" key="1">
    <source>
        <dbReference type="ARBA" id="ARBA00022729"/>
    </source>
</evidence>
<dbReference type="PANTHER" id="PTHR31836:SF28">
    <property type="entry name" value="SRCR DOMAIN-CONTAINING PROTEIN-RELATED"/>
    <property type="match status" value="1"/>
</dbReference>
<feature type="compositionally biased region" description="Low complexity" evidence="2">
    <location>
        <begin position="213"/>
        <end position="258"/>
    </location>
</feature>
<dbReference type="EMBL" id="MLYV02000043">
    <property type="protein sequence ID" value="PSS37433.1"/>
    <property type="molecule type" value="Genomic_DNA"/>
</dbReference>
<dbReference type="InterPro" id="IPR051477">
    <property type="entry name" value="Expansin_CellWall"/>
</dbReference>
<evidence type="ECO:0000256" key="3">
    <source>
        <dbReference type="SAM" id="SignalP"/>
    </source>
</evidence>
<evidence type="ECO:0000256" key="2">
    <source>
        <dbReference type="SAM" id="MobiDB-lite"/>
    </source>
</evidence>
<reference evidence="4 5" key="1">
    <citation type="submission" date="2018-02" db="EMBL/GenBank/DDBJ databases">
        <title>Genome sequence of the basidiomycete white-rot fungus Phlebia centrifuga.</title>
        <authorList>
            <person name="Granchi Z."/>
            <person name="Peng M."/>
            <person name="de Vries R.P."/>
            <person name="Hilden K."/>
            <person name="Makela M.R."/>
            <person name="Grigoriev I."/>
            <person name="Riley R."/>
        </authorList>
    </citation>
    <scope>NUCLEOTIDE SEQUENCE [LARGE SCALE GENOMIC DNA]</scope>
    <source>
        <strain evidence="4 5">FBCC195</strain>
    </source>
</reference>
<dbReference type="PRINTS" id="PR01217">
    <property type="entry name" value="PRICHEXTENSN"/>
</dbReference>
<sequence>MRFSTISAVSLLSLSLPFAAVGATHGNAGRHHDSIARRSRGDVDVHKRDSFSNARFTFYDVGLGSCGQNNVPSDFIVALNTPMYGDGYPGPHCFKSITIQWGGKTTTATIMDECPGCPYAGLDMSRGLFDFFADESVGVLYGTWWYNDGSGGGDAPPATSSPPPPPPPTTTAWIPIWTPDPTPTPTPTTHHTTSSPPPPPPPPTTTWTPPPSTSSTSTWVEPSSSKVSSSSSSWVPPPSSSSHSSSATPSSSSAAPSPTVLDTIQAANQAFIGITGLLVAGAGAAQ</sequence>
<dbReference type="CDD" id="cd22191">
    <property type="entry name" value="DPBB_RlpA_EXP_N-like"/>
    <property type="match status" value="1"/>
</dbReference>